<dbReference type="RefSeq" id="WP_013149544.1">
    <property type="nucleotide sequence ID" value="NC_014209.1"/>
</dbReference>
<keyword evidence="1" id="KW-1133">Transmembrane helix</keyword>
<accession>A0ABM5LMB5</accession>
<evidence type="ECO:0000313" key="2">
    <source>
        <dbReference type="EMBL" id="ADH59866.1"/>
    </source>
</evidence>
<feature type="transmembrane region" description="Helical" evidence="1">
    <location>
        <begin position="232"/>
        <end position="249"/>
    </location>
</feature>
<name>A0ABM5LMB5_THEM3</name>
<evidence type="ECO:0000313" key="3">
    <source>
        <dbReference type="Proteomes" id="UP000002064"/>
    </source>
</evidence>
<keyword evidence="3" id="KW-1185">Reference proteome</keyword>
<dbReference type="Proteomes" id="UP000002064">
    <property type="component" value="Chromosome"/>
</dbReference>
<gene>
    <name evidence="2" type="ordered locus">Tmath_0080</name>
</gene>
<protein>
    <recommendedName>
        <fullName evidence="4">TrbL/VirB6 plasmid conjugal transfer protein</fullName>
    </recommendedName>
</protein>
<feature type="transmembrane region" description="Helical" evidence="1">
    <location>
        <begin position="144"/>
        <end position="164"/>
    </location>
</feature>
<dbReference type="EMBL" id="CP002032">
    <property type="protein sequence ID" value="ADH59866.1"/>
    <property type="molecule type" value="Genomic_DNA"/>
</dbReference>
<evidence type="ECO:0000256" key="1">
    <source>
        <dbReference type="SAM" id="Phobius"/>
    </source>
</evidence>
<reference evidence="2 3" key="1">
    <citation type="submission" date="2010-05" db="EMBL/GenBank/DDBJ databases">
        <title>Complete sequence of Thermoanaerobacter mathranii subsp. mathranii mathranii str. A3.</title>
        <authorList>
            <consortium name="US DOE Joint Genome Institute"/>
            <person name="Lucas S."/>
            <person name="Copeland A."/>
            <person name="Lapidus A."/>
            <person name="Cheng J.-F."/>
            <person name="Bruce D."/>
            <person name="Goodwin L."/>
            <person name="Pitluck S."/>
            <person name="Held B."/>
            <person name="Detter J.C."/>
            <person name="Han C."/>
            <person name="Tapia R."/>
            <person name="Land M."/>
            <person name="Hauser L."/>
            <person name="Kyrpides N."/>
            <person name="Mikhailova N."/>
            <person name="Zhou J."/>
            <person name="Hemme C."/>
            <person name="Woyke T."/>
        </authorList>
    </citation>
    <scope>NUCLEOTIDE SEQUENCE [LARGE SCALE GENOMIC DNA]</scope>
    <source>
        <strain evidence="2 3">A3</strain>
    </source>
</reference>
<keyword evidence="1" id="KW-0812">Transmembrane</keyword>
<feature type="transmembrane region" description="Helical" evidence="1">
    <location>
        <begin position="255"/>
        <end position="278"/>
    </location>
</feature>
<dbReference type="Pfam" id="PF19597">
    <property type="entry name" value="TrbL_4"/>
    <property type="match status" value="1"/>
</dbReference>
<evidence type="ECO:0008006" key="4">
    <source>
        <dbReference type="Google" id="ProtNLM"/>
    </source>
</evidence>
<keyword evidence="1" id="KW-0472">Membrane</keyword>
<proteinExistence type="predicted"/>
<organism evidence="2 3">
    <name type="scientific">Thermoanaerobacter mathranii subsp. mathranii (strain DSM 11426 / CCUG 53645 / CIP 108742 / A3)</name>
    <dbReference type="NCBI Taxonomy" id="583358"/>
    <lineage>
        <taxon>Bacteria</taxon>
        <taxon>Bacillati</taxon>
        <taxon>Bacillota</taxon>
        <taxon>Clostridia</taxon>
        <taxon>Thermoanaerobacterales</taxon>
        <taxon>Thermoanaerobacteraceae</taxon>
        <taxon>Thermoanaerobacter</taxon>
    </lineage>
</organism>
<dbReference type="InterPro" id="IPR046084">
    <property type="entry name" value="TrbL_4"/>
</dbReference>
<sequence length="285" mass="30896">MFSAITNMISDAVTNFFQNLLESLVSMFTSFFGDEMAVALKILNTPYITNGIKLAQIIAGTLLALKVAAEALKTYILYNSGDSSAQPLELVKRTAFAAAMVSTSPWLVTKVYTFGADLAKEVAALPAVNLENPVSNIVSGISQMSTALLLILLAVIVIWILILIQTAIRAVEIAFIAVSGPIMAVGLTRPDEGVWSVWWRELVVLSLSQAVQTFMIRGFLSTIANMYFTSEILSKLMLIGWLWVAFKTPSVLKQFAYHSGLGSAVGHAGQTAGSMYIMRKIIMKG</sequence>